<dbReference type="Pfam" id="PF13478">
    <property type="entry name" value="XdhC_C"/>
    <property type="match status" value="1"/>
</dbReference>
<dbReference type="RefSeq" id="WP_311689879.1">
    <property type="nucleotide sequence ID" value="NZ_JAVRHL010000002.1"/>
</dbReference>
<dbReference type="Gene3D" id="3.40.50.720">
    <property type="entry name" value="NAD(P)-binding Rossmann-like Domain"/>
    <property type="match status" value="1"/>
</dbReference>
<evidence type="ECO:0000259" key="2">
    <source>
        <dbReference type="Pfam" id="PF13478"/>
    </source>
</evidence>
<comment type="caution">
    <text evidence="3">The sequence shown here is derived from an EMBL/GenBank/DDBJ whole genome shotgun (WGS) entry which is preliminary data.</text>
</comment>
<dbReference type="PANTHER" id="PTHR30388:SF6">
    <property type="entry name" value="XANTHINE DEHYDROGENASE SUBUNIT A-RELATED"/>
    <property type="match status" value="1"/>
</dbReference>
<feature type="domain" description="XdhC- CoxI" evidence="1">
    <location>
        <begin position="12"/>
        <end position="75"/>
    </location>
</feature>
<reference evidence="3 4" key="1">
    <citation type="submission" date="2023-09" db="EMBL/GenBank/DDBJ databases">
        <authorList>
            <person name="Rey-Velasco X."/>
        </authorList>
    </citation>
    <scope>NUCLEOTIDE SEQUENCE [LARGE SCALE GENOMIC DNA]</scope>
    <source>
        <strain evidence="3 4">F158</strain>
    </source>
</reference>
<proteinExistence type="predicted"/>
<dbReference type="SUPFAM" id="SSF51735">
    <property type="entry name" value="NAD(P)-binding Rossmann-fold domains"/>
    <property type="match status" value="1"/>
</dbReference>
<dbReference type="Proteomes" id="UP001265259">
    <property type="component" value="Unassembled WGS sequence"/>
</dbReference>
<dbReference type="InterPro" id="IPR052698">
    <property type="entry name" value="MoCofactor_Util/Proc"/>
</dbReference>
<feature type="domain" description="XdhC Rossmann" evidence="2">
    <location>
        <begin position="154"/>
        <end position="291"/>
    </location>
</feature>
<evidence type="ECO:0000259" key="1">
    <source>
        <dbReference type="Pfam" id="PF02625"/>
    </source>
</evidence>
<dbReference type="EMBL" id="JAVRHL010000002">
    <property type="protein sequence ID" value="MDT0682099.1"/>
    <property type="molecule type" value="Genomic_DNA"/>
</dbReference>
<accession>A0ABU3DEF9</accession>
<gene>
    <name evidence="3" type="primary">xdhC</name>
    <name evidence="3" type="ORF">RM543_05340</name>
</gene>
<evidence type="ECO:0000313" key="4">
    <source>
        <dbReference type="Proteomes" id="UP001265259"/>
    </source>
</evidence>
<keyword evidence="4" id="KW-1185">Reference proteome</keyword>
<dbReference type="NCBIfam" id="TIGR02964">
    <property type="entry name" value="xanthine_xdhC"/>
    <property type="match status" value="1"/>
</dbReference>
<evidence type="ECO:0000313" key="3">
    <source>
        <dbReference type="EMBL" id="MDT0682099.1"/>
    </source>
</evidence>
<organism evidence="3 4">
    <name type="scientific">Tropicimonas omnivorans</name>
    <dbReference type="NCBI Taxonomy" id="3075590"/>
    <lineage>
        <taxon>Bacteria</taxon>
        <taxon>Pseudomonadati</taxon>
        <taxon>Pseudomonadota</taxon>
        <taxon>Alphaproteobacteria</taxon>
        <taxon>Rhodobacterales</taxon>
        <taxon>Roseobacteraceae</taxon>
        <taxon>Tropicimonas</taxon>
    </lineage>
</organism>
<dbReference type="InterPro" id="IPR027051">
    <property type="entry name" value="XdhC_Rossmann_dom"/>
</dbReference>
<dbReference type="InterPro" id="IPR003777">
    <property type="entry name" value="XdhC_CoxI"/>
</dbReference>
<dbReference type="InterPro" id="IPR014308">
    <property type="entry name" value="Xanthine_DH_XdhC"/>
</dbReference>
<sequence>MSFDEASLRRAVARHGRVARIAVAEAKGSAPREAGASMLVWPGGQEGTIGGGTLEWQATERALARLAGGGAAVETIPLGPGIGQCCGGAVKLLTEVWDDDALTRLRIERGHAVRPLSQNADAPPAAFLGRLARSAVHLSAGWAAEPLARSGRPLWIWGAGHVGRALAAVMAPLPGWDISLIDIAPERFPADPPAVPVIAPEVAPAAARAPAEAAHLIVTHSHARDLEICHRLLLRDFAFAGLIGSETKRARFGARLRQMGHSDASAGRIACPIGDPALGKHPQAIALGVATSLLRLTSTSHEGSATA</sequence>
<protein>
    <submittedName>
        <fullName evidence="3">Xanthine dehydrogenase accessory protein XdhC</fullName>
    </submittedName>
</protein>
<dbReference type="InterPro" id="IPR036291">
    <property type="entry name" value="NAD(P)-bd_dom_sf"/>
</dbReference>
<dbReference type="PANTHER" id="PTHR30388">
    <property type="entry name" value="ALDEHYDE OXIDOREDUCTASE MOLYBDENUM COFACTOR ASSEMBLY PROTEIN"/>
    <property type="match status" value="1"/>
</dbReference>
<dbReference type="Pfam" id="PF02625">
    <property type="entry name" value="XdhC_CoxI"/>
    <property type="match status" value="1"/>
</dbReference>
<name>A0ABU3DEF9_9RHOB</name>